<reference evidence="3" key="1">
    <citation type="journal article" date="2017" name="bioRxiv">
        <title>Comparative analysis of the genomes of Stylophora pistillata and Acropora digitifera provides evidence for extensive differences between species of corals.</title>
        <authorList>
            <person name="Voolstra C.R."/>
            <person name="Li Y."/>
            <person name="Liew Y.J."/>
            <person name="Baumgarten S."/>
            <person name="Zoccola D."/>
            <person name="Flot J.-F."/>
            <person name="Tambutte S."/>
            <person name="Allemand D."/>
            <person name="Aranda M."/>
        </authorList>
    </citation>
    <scope>NUCLEOTIDE SEQUENCE [LARGE SCALE GENOMIC DNA]</scope>
</reference>
<comment type="caution">
    <text evidence="2">The sequence shown here is derived from an EMBL/GenBank/DDBJ whole genome shotgun (WGS) entry which is preliminary data.</text>
</comment>
<dbReference type="AlphaFoldDB" id="A0A2B4R3Q8"/>
<accession>A0A2B4R3Q8</accession>
<dbReference type="Proteomes" id="UP000225706">
    <property type="component" value="Unassembled WGS sequence"/>
</dbReference>
<dbReference type="GO" id="GO:0036064">
    <property type="term" value="C:ciliary basal body"/>
    <property type="evidence" value="ECO:0007669"/>
    <property type="project" value="TreeGrafter"/>
</dbReference>
<evidence type="ECO:0000313" key="3">
    <source>
        <dbReference type="Proteomes" id="UP000225706"/>
    </source>
</evidence>
<dbReference type="STRING" id="50429.A0A2B4R3Q8"/>
<organism evidence="2 3">
    <name type="scientific">Stylophora pistillata</name>
    <name type="common">Smooth cauliflower coral</name>
    <dbReference type="NCBI Taxonomy" id="50429"/>
    <lineage>
        <taxon>Eukaryota</taxon>
        <taxon>Metazoa</taxon>
        <taxon>Cnidaria</taxon>
        <taxon>Anthozoa</taxon>
        <taxon>Hexacorallia</taxon>
        <taxon>Scleractinia</taxon>
        <taxon>Astrocoeniina</taxon>
        <taxon>Pocilloporidae</taxon>
        <taxon>Stylophora</taxon>
    </lineage>
</organism>
<evidence type="ECO:0000313" key="2">
    <source>
        <dbReference type="EMBL" id="PFX12974.1"/>
    </source>
</evidence>
<dbReference type="GO" id="GO:0000226">
    <property type="term" value="P:microtubule cytoskeleton organization"/>
    <property type="evidence" value="ECO:0007669"/>
    <property type="project" value="TreeGrafter"/>
</dbReference>
<proteinExistence type="predicted"/>
<evidence type="ECO:0000256" key="1">
    <source>
        <dbReference type="SAM" id="MobiDB-lite"/>
    </source>
</evidence>
<name>A0A2B4R3Q8_STYPI</name>
<sequence>MSSKTRPTYGRYTLKSSAPAPKAMSYMGQDFIANHMKSHYRRILSAKAAVDTSPPKSMKAHIKAHDQKKRATLESRSGTPSSLRAKTPSVEFLSSSHNESPPLNSTRNWQSPGHRQSTGTPLQRSLSMQSLGQDYTPAVCSSSPRDEALECQISTPVFDKMQSKPPVSPIRRHRRQNTAQKNCVFTNHTENQRTNIQHVGKSDQSSLNNLDGNFGTLLSGTENQSFDLKNLGTVVNRFGEESSARALDKNGMLPHDFKHTNRSTRYEDVPSLDLTNVQYSYRGPPSSRTVTGSPGFKANMWEEEQKYLKFISDVTTDILARGIFSNRVLKQVFEMHIERRKDKLDESRLQEMIEQLKEDLGVTDS</sequence>
<feature type="region of interest" description="Disordered" evidence="1">
    <location>
        <begin position="48"/>
        <end position="124"/>
    </location>
</feature>
<dbReference type="PANTHER" id="PTHR14917:SF4">
    <property type="entry name" value="SPERMATOGENESIS-ASSOCIATED 7"/>
    <property type="match status" value="1"/>
</dbReference>
<feature type="compositionally biased region" description="Basic and acidic residues" evidence="1">
    <location>
        <begin position="63"/>
        <end position="73"/>
    </location>
</feature>
<dbReference type="EMBL" id="LSMT01001112">
    <property type="protein sequence ID" value="PFX12974.1"/>
    <property type="molecule type" value="Genomic_DNA"/>
</dbReference>
<dbReference type="Pfam" id="PF15244">
    <property type="entry name" value="HSD3"/>
    <property type="match status" value="2"/>
</dbReference>
<keyword evidence="3" id="KW-1185">Reference proteome</keyword>
<gene>
    <name evidence="2" type="primary">SPATA7</name>
    <name evidence="2" type="ORF">AWC38_SpisGene22990</name>
</gene>
<feature type="compositionally biased region" description="Polar residues" evidence="1">
    <location>
        <begin position="74"/>
        <end position="84"/>
    </location>
</feature>
<dbReference type="GO" id="GO:0005930">
    <property type="term" value="C:axoneme"/>
    <property type="evidence" value="ECO:0007669"/>
    <property type="project" value="TreeGrafter"/>
</dbReference>
<dbReference type="PANTHER" id="PTHR14917">
    <property type="entry name" value="SPERMATOGENESIS-ASSOCIATED PROTEIN 7"/>
    <property type="match status" value="1"/>
</dbReference>
<feature type="compositionally biased region" description="Polar residues" evidence="1">
    <location>
        <begin position="92"/>
        <end position="124"/>
    </location>
</feature>
<dbReference type="InterPro" id="IPR029357">
    <property type="entry name" value="SPATA7"/>
</dbReference>
<dbReference type="OrthoDB" id="6263678at2759"/>
<protein>
    <submittedName>
        <fullName evidence="2">Spermatogenesis-associated protein 7</fullName>
    </submittedName>
</protein>